<dbReference type="PANTHER" id="PTHR43308">
    <property type="entry name" value="OUTER MEMBRANE PROTEIN ALPHA-RELATED"/>
    <property type="match status" value="1"/>
</dbReference>
<dbReference type="GO" id="GO:0015288">
    <property type="term" value="F:porin activity"/>
    <property type="evidence" value="ECO:0007669"/>
    <property type="project" value="InterPro"/>
</dbReference>
<dbReference type="InterPro" id="IPR038673">
    <property type="entry name" value="OprB_sf"/>
</dbReference>
<dbReference type="Gene3D" id="2.40.160.180">
    <property type="entry name" value="Carbohydrate-selective porin OprB"/>
    <property type="match status" value="1"/>
</dbReference>
<dbReference type="InterPro" id="IPR007049">
    <property type="entry name" value="Carb-sel_porin_OprB"/>
</dbReference>
<dbReference type="KEGG" id="scs:Sta7437_2762"/>
<evidence type="ECO:0000259" key="3">
    <source>
        <dbReference type="PROSITE" id="PS51272"/>
    </source>
</evidence>
<dbReference type="GO" id="GO:0016020">
    <property type="term" value="C:membrane"/>
    <property type="evidence" value="ECO:0007669"/>
    <property type="project" value="InterPro"/>
</dbReference>
<dbReference type="PROSITE" id="PS51272">
    <property type="entry name" value="SLH"/>
    <property type="match status" value="1"/>
</dbReference>
<dbReference type="InterPro" id="IPR001119">
    <property type="entry name" value="SLH_dom"/>
</dbReference>
<protein>
    <submittedName>
        <fullName evidence="4">Cyanobacterial porin</fullName>
    </submittedName>
</protein>
<dbReference type="InterPro" id="IPR051465">
    <property type="entry name" value="Cell_Envelope_Struct_Comp"/>
</dbReference>
<evidence type="ECO:0000256" key="2">
    <source>
        <dbReference type="RuleBase" id="RU363072"/>
    </source>
</evidence>
<evidence type="ECO:0000313" key="5">
    <source>
        <dbReference type="Proteomes" id="UP000010473"/>
    </source>
</evidence>
<accession>K9XX89</accession>
<proteinExistence type="inferred from homology"/>
<evidence type="ECO:0000256" key="1">
    <source>
        <dbReference type="ARBA" id="ARBA00008769"/>
    </source>
</evidence>
<keyword evidence="5" id="KW-1185">Reference proteome</keyword>
<reference evidence="5" key="1">
    <citation type="journal article" date="2013" name="Proc. Natl. Acad. Sci. U.S.A.">
        <title>Improving the coverage of the cyanobacterial phylum using diversity-driven genome sequencing.</title>
        <authorList>
            <person name="Shih P.M."/>
            <person name="Wu D."/>
            <person name="Latifi A."/>
            <person name="Axen S.D."/>
            <person name="Fewer D.P."/>
            <person name="Talla E."/>
            <person name="Calteau A."/>
            <person name="Cai F."/>
            <person name="Tandeau de Marsac N."/>
            <person name="Rippka R."/>
            <person name="Herdman M."/>
            <person name="Sivonen K."/>
            <person name="Coursin T."/>
            <person name="Laurent T."/>
            <person name="Goodwin L."/>
            <person name="Nolan M."/>
            <person name="Davenport K.W."/>
            <person name="Han C.S."/>
            <person name="Rubin E.M."/>
            <person name="Eisen J.A."/>
            <person name="Woyke T."/>
            <person name="Gugger M."/>
            <person name="Kerfeld C.A."/>
        </authorList>
    </citation>
    <scope>NUCLEOTIDE SEQUENCE [LARGE SCALE GENOMIC DNA]</scope>
    <source>
        <strain evidence="5">ATCC 29371 / PCC 7437</strain>
    </source>
</reference>
<dbReference type="RefSeq" id="WP_015193955.1">
    <property type="nucleotide sequence ID" value="NC_019748.1"/>
</dbReference>
<dbReference type="Proteomes" id="UP000010473">
    <property type="component" value="Chromosome"/>
</dbReference>
<dbReference type="Pfam" id="PF00395">
    <property type="entry name" value="SLH"/>
    <property type="match status" value="1"/>
</dbReference>
<dbReference type="PANTHER" id="PTHR43308:SF1">
    <property type="entry name" value="OUTER MEMBRANE PROTEIN ALPHA"/>
    <property type="match status" value="1"/>
</dbReference>
<dbReference type="AlphaFoldDB" id="K9XX89"/>
<feature type="domain" description="SLH" evidence="3">
    <location>
        <begin position="37"/>
        <end position="101"/>
    </location>
</feature>
<dbReference type="STRING" id="111780.Sta7437_2762"/>
<evidence type="ECO:0000313" key="4">
    <source>
        <dbReference type="EMBL" id="AFZ36287.1"/>
    </source>
</evidence>
<dbReference type="GO" id="GO:0008643">
    <property type="term" value="P:carbohydrate transport"/>
    <property type="evidence" value="ECO:0007669"/>
    <property type="project" value="InterPro"/>
</dbReference>
<comment type="similarity">
    <text evidence="1 2">Belongs to the OprB family.</text>
</comment>
<sequence length="523" mass="57521">MGEITPALAAPDDNQLVEQNQQIYLLESNASMSQLTSVSQLRDVEPTDWAYQALQTLVERYGCIVGYPNQTYRGNRAITRYEFAAGLNACLNQIERLIASSETVAREDLDAIKRLTQDFEAELATLRGRVDDIEERTAFLEDHQFSTTTKLLGQVIWSVDDTFGDAVDGDNDDTQTRLAYRIRLNLESSFTGSDVLRTRLQVGNFDAIAPLTGTNMVRLNYDDDSDNQVQIPHLWYFTPLTDNIALRGGPVGIGYTDLVDTLTPPGIADDGLGIPSKFGEYNPLYRRGGGGAGINWQIIDNLELSVGYVAGDANNPEEGNGLFNGTYHALAQLAWKGENAAIGFAYSHSYYPQGKTNLMSDTGSFLAIQPFGDNIATSGDFYTVQGFYQITPKFQIHGWGGYVQARAHGAGLSNFVDGTEVVNTQFVNDDDSADIWYGAVGLTFPDLGGEGNLGGILVGLPPFITESDVQDESDHAYHLETFYRFRLNDNIAITPGVWAVINPENDSDNATQWVGHIRTSFNF</sequence>
<dbReference type="Pfam" id="PF04966">
    <property type="entry name" value="OprB"/>
    <property type="match status" value="1"/>
</dbReference>
<dbReference type="HOGENOM" id="CLU_018575_1_0_3"/>
<name>K9XX89_STAC7</name>
<dbReference type="EMBL" id="CP003653">
    <property type="protein sequence ID" value="AFZ36287.1"/>
    <property type="molecule type" value="Genomic_DNA"/>
</dbReference>
<dbReference type="PATRIC" id="fig|111780.3.peg.2876"/>
<dbReference type="NCBIfam" id="NF033921">
    <property type="entry name" value="por_somb"/>
    <property type="match status" value="1"/>
</dbReference>
<dbReference type="eggNOG" id="COG3659">
    <property type="taxonomic scope" value="Bacteria"/>
</dbReference>
<gene>
    <name evidence="4" type="ordered locus">Sta7437_2762</name>
</gene>
<organism evidence="4 5">
    <name type="scientific">Stanieria cyanosphaera (strain ATCC 29371 / PCC 7437)</name>
    <dbReference type="NCBI Taxonomy" id="111780"/>
    <lineage>
        <taxon>Bacteria</taxon>
        <taxon>Bacillati</taxon>
        <taxon>Cyanobacteriota</taxon>
        <taxon>Cyanophyceae</taxon>
        <taxon>Pleurocapsales</taxon>
        <taxon>Dermocarpellaceae</taxon>
        <taxon>Stanieria</taxon>
    </lineage>
</organism>
<dbReference type="InterPro" id="IPR047684">
    <property type="entry name" value="Por_som-like"/>
</dbReference>